<evidence type="ECO:0000256" key="3">
    <source>
        <dbReference type="ARBA" id="ARBA00022723"/>
    </source>
</evidence>
<reference evidence="8 9" key="1">
    <citation type="journal article" date="2019" name="PLoS Biol.">
        <title>Sex chromosomes control vertical transmission of feminizing Wolbachia symbionts in an isopod.</title>
        <authorList>
            <person name="Becking T."/>
            <person name="Chebbi M.A."/>
            <person name="Giraud I."/>
            <person name="Moumen B."/>
            <person name="Laverre T."/>
            <person name="Caubet Y."/>
            <person name="Peccoud J."/>
            <person name="Gilbert C."/>
            <person name="Cordaux R."/>
        </authorList>
    </citation>
    <scope>NUCLEOTIDE SEQUENCE [LARGE SCALE GENOMIC DNA]</scope>
    <source>
        <strain evidence="8">ANa2</strain>
        <tissue evidence="8">Whole body excluding digestive tract and cuticle</tissue>
    </source>
</reference>
<comment type="caution">
    <text evidence="8">The sequence shown here is derived from an EMBL/GenBank/DDBJ whole genome shotgun (WGS) entry which is preliminary data.</text>
</comment>
<dbReference type="CDD" id="cd00685">
    <property type="entry name" value="Trans_IPPS_HT"/>
    <property type="match status" value="1"/>
</dbReference>
<name>A0A5N5TE26_9CRUS</name>
<comment type="pathway">
    <text evidence="5">Pheromone biosynthesis.</text>
</comment>
<dbReference type="GO" id="GO:0045337">
    <property type="term" value="P:farnesyl diphosphate biosynthetic process"/>
    <property type="evidence" value="ECO:0007669"/>
    <property type="project" value="TreeGrafter"/>
</dbReference>
<dbReference type="GO" id="GO:0004161">
    <property type="term" value="F:dimethylallyltranstransferase activity"/>
    <property type="evidence" value="ECO:0007669"/>
    <property type="project" value="TreeGrafter"/>
</dbReference>
<dbReference type="GO" id="GO:0005737">
    <property type="term" value="C:cytoplasm"/>
    <property type="evidence" value="ECO:0007669"/>
    <property type="project" value="TreeGrafter"/>
</dbReference>
<dbReference type="AlphaFoldDB" id="A0A5N5TE26"/>
<dbReference type="Pfam" id="PF00348">
    <property type="entry name" value="polyprenyl_synt"/>
    <property type="match status" value="1"/>
</dbReference>
<accession>A0A5N5TE26</accession>
<dbReference type="PANTHER" id="PTHR11525">
    <property type="entry name" value="FARNESYL-PYROPHOSPHATE SYNTHETASE"/>
    <property type="match status" value="1"/>
</dbReference>
<proteinExistence type="inferred from homology"/>
<evidence type="ECO:0000256" key="7">
    <source>
        <dbReference type="RuleBase" id="RU004466"/>
    </source>
</evidence>
<dbReference type="InterPro" id="IPR008949">
    <property type="entry name" value="Isoprenoid_synthase_dom_sf"/>
</dbReference>
<evidence type="ECO:0000256" key="4">
    <source>
        <dbReference type="ARBA" id="ARBA00022842"/>
    </source>
</evidence>
<dbReference type="GO" id="GO:0004337">
    <property type="term" value="F:(2E,6E)-farnesyl diphosphate synthase activity"/>
    <property type="evidence" value="ECO:0007669"/>
    <property type="project" value="TreeGrafter"/>
</dbReference>
<dbReference type="SUPFAM" id="SSF48576">
    <property type="entry name" value="Terpenoid synthases"/>
    <property type="match status" value="1"/>
</dbReference>
<keyword evidence="3" id="KW-0479">Metal-binding</keyword>
<dbReference type="InterPro" id="IPR039702">
    <property type="entry name" value="FPS1-like"/>
</dbReference>
<dbReference type="PANTHER" id="PTHR11525:SF0">
    <property type="entry name" value="FARNESYL PYROPHOSPHATE SYNTHASE"/>
    <property type="match status" value="1"/>
</dbReference>
<evidence type="ECO:0000256" key="6">
    <source>
        <dbReference type="ARBA" id="ARBA00034546"/>
    </source>
</evidence>
<evidence type="ECO:0000313" key="8">
    <source>
        <dbReference type="EMBL" id="KAB7504903.1"/>
    </source>
</evidence>
<dbReference type="PROSITE" id="PS00723">
    <property type="entry name" value="POLYPRENYL_SYNTHASE_1"/>
    <property type="match status" value="1"/>
</dbReference>
<keyword evidence="2 7" id="KW-0808">Transferase</keyword>
<dbReference type="GO" id="GO:0042811">
    <property type="term" value="P:pheromone biosynthetic process"/>
    <property type="evidence" value="ECO:0007669"/>
    <property type="project" value="UniProtKB-ARBA"/>
</dbReference>
<dbReference type="GO" id="GO:0046872">
    <property type="term" value="F:metal ion binding"/>
    <property type="evidence" value="ECO:0007669"/>
    <property type="project" value="UniProtKB-KW"/>
</dbReference>
<dbReference type="InterPro" id="IPR000092">
    <property type="entry name" value="Polyprenyl_synt"/>
</dbReference>
<gene>
    <name evidence="8" type="primary">FDPS</name>
    <name evidence="8" type="ORF">Anas_00350</name>
</gene>
<evidence type="ECO:0000313" key="9">
    <source>
        <dbReference type="Proteomes" id="UP000326759"/>
    </source>
</evidence>
<dbReference type="SFLD" id="SFLDG01017">
    <property type="entry name" value="Polyprenyl_Transferase_Like"/>
    <property type="match status" value="1"/>
</dbReference>
<comment type="similarity">
    <text evidence="7">Belongs to the FPP/GGPP synthase family.</text>
</comment>
<dbReference type="InterPro" id="IPR033749">
    <property type="entry name" value="Polyprenyl_synt_CS"/>
</dbReference>
<keyword evidence="9" id="KW-1185">Reference proteome</keyword>
<dbReference type="EMBL" id="SEYY01002127">
    <property type="protein sequence ID" value="KAB7504903.1"/>
    <property type="molecule type" value="Genomic_DNA"/>
</dbReference>
<comment type="cofactor">
    <cofactor evidence="1">
        <name>Mg(2+)</name>
        <dbReference type="ChEBI" id="CHEBI:18420"/>
    </cofactor>
</comment>
<dbReference type="OrthoDB" id="10257492at2759"/>
<organism evidence="8 9">
    <name type="scientific">Armadillidium nasatum</name>
    <dbReference type="NCBI Taxonomy" id="96803"/>
    <lineage>
        <taxon>Eukaryota</taxon>
        <taxon>Metazoa</taxon>
        <taxon>Ecdysozoa</taxon>
        <taxon>Arthropoda</taxon>
        <taxon>Crustacea</taxon>
        <taxon>Multicrustacea</taxon>
        <taxon>Malacostraca</taxon>
        <taxon>Eumalacostraca</taxon>
        <taxon>Peracarida</taxon>
        <taxon>Isopoda</taxon>
        <taxon>Oniscidea</taxon>
        <taxon>Crinocheta</taxon>
        <taxon>Armadillidiidae</taxon>
        <taxon>Armadillidium</taxon>
    </lineage>
</organism>
<evidence type="ECO:0000256" key="1">
    <source>
        <dbReference type="ARBA" id="ARBA00001946"/>
    </source>
</evidence>
<protein>
    <recommendedName>
        <fullName evidence="6">Farnesyl pyrophosphate synthase</fullName>
    </recommendedName>
</protein>
<keyword evidence="4" id="KW-0460">Magnesium</keyword>
<dbReference type="Proteomes" id="UP000326759">
    <property type="component" value="Unassembled WGS sequence"/>
</dbReference>
<sequence>MACFVKRLLNLKSLNSLTFGTSKRLHTPFVSQFKWQQTSQNVQYTTQVPPAKLGQAASENDKRDFLAVFPDVVRELTNLGTQSDISDAQKWFAKVIQYNVIGGKLNRGMAVYLSLKEFIPKDALTPEIKRKAFILGWVMELIQSHYLVTDDIVDDSKMRRGKKCWYLNEGVGLRAVVDALLLNAGAFKLLSNHFKEEEYYVDMLDLFHDINLKTVIGQCLDLQTSNNKGPNLKKFTMENYDAIIRHKTSYYSFYLPVALAMFMAGIRETDYARVAGITDRELHRQAKTILLEMGSFFQVQDDYLSCFGDISITGKDGCDIREGKCTWLAVVALQRASNSQRKIMEEHYGRDDDASVKRIKELYKNIEAP</sequence>
<evidence type="ECO:0000256" key="2">
    <source>
        <dbReference type="ARBA" id="ARBA00022679"/>
    </source>
</evidence>
<dbReference type="Gene3D" id="1.10.600.10">
    <property type="entry name" value="Farnesyl Diphosphate Synthase"/>
    <property type="match status" value="1"/>
</dbReference>
<evidence type="ECO:0000256" key="5">
    <source>
        <dbReference type="ARBA" id="ARBA00033740"/>
    </source>
</evidence>
<dbReference type="SFLD" id="SFLDS00005">
    <property type="entry name" value="Isoprenoid_Synthase_Type_I"/>
    <property type="match status" value="1"/>
</dbReference>